<feature type="domain" description="Protein kinase" evidence="14">
    <location>
        <begin position="16"/>
        <end position="253"/>
    </location>
</feature>
<reference evidence="15" key="2">
    <citation type="submission" date="2025-09" db="UniProtKB">
        <authorList>
            <consortium name="Ensembl"/>
        </authorList>
    </citation>
    <scope>IDENTIFICATION</scope>
</reference>
<dbReference type="EC" id="2.7.11.1" evidence="3"/>
<reference evidence="15" key="1">
    <citation type="submission" date="2025-08" db="UniProtKB">
        <authorList>
            <consortium name="Ensembl"/>
        </authorList>
    </citation>
    <scope>IDENTIFICATION</scope>
</reference>
<dbReference type="Ensembl" id="ENSANIT00000012985.1">
    <property type="protein sequence ID" value="ENSANIP00000012543.1"/>
    <property type="gene ID" value="ENSANIG00000008374.1"/>
</dbReference>
<feature type="active site" description="Proton acceptor" evidence="10">
    <location>
        <position position="136"/>
    </location>
</feature>
<dbReference type="Pfam" id="PF00069">
    <property type="entry name" value="Pkinase"/>
    <property type="match status" value="1"/>
</dbReference>
<evidence type="ECO:0000256" key="6">
    <source>
        <dbReference type="ARBA" id="ARBA00022679"/>
    </source>
</evidence>
<evidence type="ECO:0000256" key="10">
    <source>
        <dbReference type="PIRSR" id="PIRSR038172-1"/>
    </source>
</evidence>
<evidence type="ECO:0000256" key="11">
    <source>
        <dbReference type="PIRSR" id="PIRSR038172-2"/>
    </source>
</evidence>
<evidence type="ECO:0000256" key="3">
    <source>
        <dbReference type="ARBA" id="ARBA00012513"/>
    </source>
</evidence>
<dbReference type="InterPro" id="IPR001180">
    <property type="entry name" value="CNH_dom"/>
</dbReference>
<organism evidence="15 16">
    <name type="scientific">Accipiter nisus</name>
    <name type="common">Eurasian sparrowhawk</name>
    <dbReference type="NCBI Taxonomy" id="211598"/>
    <lineage>
        <taxon>Eukaryota</taxon>
        <taxon>Metazoa</taxon>
        <taxon>Chordata</taxon>
        <taxon>Craniata</taxon>
        <taxon>Vertebrata</taxon>
        <taxon>Euteleostomi</taxon>
        <taxon>Archelosauria</taxon>
        <taxon>Archosauria</taxon>
        <taxon>Dinosauria</taxon>
        <taxon>Saurischia</taxon>
        <taxon>Theropoda</taxon>
        <taxon>Coelurosauria</taxon>
        <taxon>Aves</taxon>
        <taxon>Neognathae</taxon>
        <taxon>Neoaves</taxon>
        <taxon>Telluraves</taxon>
        <taxon>Accipitrimorphae</taxon>
        <taxon>Accipitriformes</taxon>
        <taxon>Accipitridae</taxon>
        <taxon>Accipitrinae</taxon>
        <taxon>Accipiter</taxon>
    </lineage>
</organism>
<evidence type="ECO:0000256" key="1">
    <source>
        <dbReference type="ARBA" id="ARBA00001946"/>
    </source>
</evidence>
<dbReference type="InterPro" id="IPR050629">
    <property type="entry name" value="STE20/SPS1-PAK"/>
</dbReference>
<feature type="region of interest" description="Disordered" evidence="13">
    <location>
        <begin position="669"/>
        <end position="691"/>
    </location>
</feature>
<feature type="binding site" evidence="11 12">
    <location>
        <position position="45"/>
    </location>
    <ligand>
        <name>ATP</name>
        <dbReference type="ChEBI" id="CHEBI:30616"/>
    </ligand>
</feature>
<evidence type="ECO:0000256" key="8">
    <source>
        <dbReference type="ARBA" id="ARBA00022777"/>
    </source>
</evidence>
<keyword evidence="5" id="KW-0597">Phosphoprotein</keyword>
<dbReference type="PANTHER" id="PTHR48012">
    <property type="entry name" value="STERILE20-LIKE KINASE, ISOFORM B-RELATED"/>
    <property type="match status" value="1"/>
</dbReference>
<keyword evidence="8" id="KW-0418">Kinase</keyword>
<evidence type="ECO:0000256" key="4">
    <source>
        <dbReference type="ARBA" id="ARBA00022527"/>
    </source>
</evidence>
<dbReference type="Pfam" id="PF00780">
    <property type="entry name" value="CNH"/>
    <property type="match status" value="1"/>
</dbReference>
<keyword evidence="6" id="KW-0808">Transferase</keyword>
<feature type="compositionally biased region" description="Gly residues" evidence="13">
    <location>
        <begin position="390"/>
        <end position="404"/>
    </location>
</feature>
<evidence type="ECO:0000259" key="14">
    <source>
        <dbReference type="PROSITE" id="PS50011"/>
    </source>
</evidence>
<keyword evidence="9 11" id="KW-0067">ATP-binding</keyword>
<comment type="similarity">
    <text evidence="2">Belongs to the protein kinase superfamily. STE Ser/Thr protein kinase family. STE20 subfamily.</text>
</comment>
<evidence type="ECO:0000256" key="7">
    <source>
        <dbReference type="ARBA" id="ARBA00022741"/>
    </source>
</evidence>
<dbReference type="GO" id="GO:0005737">
    <property type="term" value="C:cytoplasm"/>
    <property type="evidence" value="ECO:0007669"/>
    <property type="project" value="TreeGrafter"/>
</dbReference>
<accession>A0A8B9MTS8</accession>
<dbReference type="Gene3D" id="1.10.510.10">
    <property type="entry name" value="Transferase(Phosphotransferase) domain 1"/>
    <property type="match status" value="1"/>
</dbReference>
<dbReference type="PIRSF" id="PIRSF038172">
    <property type="entry name" value="MAPKKKK"/>
    <property type="match status" value="1"/>
</dbReference>
<keyword evidence="4" id="KW-0723">Serine/threonine-protein kinase</keyword>
<feature type="compositionally biased region" description="Pro residues" evidence="13">
    <location>
        <begin position="344"/>
        <end position="360"/>
    </location>
</feature>
<dbReference type="Proteomes" id="UP000694541">
    <property type="component" value="Unplaced"/>
</dbReference>
<dbReference type="InterPro" id="IPR017441">
    <property type="entry name" value="Protein_kinase_ATP_BS"/>
</dbReference>
<evidence type="ECO:0000256" key="5">
    <source>
        <dbReference type="ARBA" id="ARBA00022553"/>
    </source>
</evidence>
<evidence type="ECO:0000256" key="12">
    <source>
        <dbReference type="PROSITE-ProRule" id="PRU10141"/>
    </source>
</evidence>
<evidence type="ECO:0000313" key="16">
    <source>
        <dbReference type="Proteomes" id="UP000694541"/>
    </source>
</evidence>
<sequence length="691" mass="74367">PMDPPEVSRLDPRLRYELVQRLGGGSYGEVYKARDTGTGELAAIKIIKLDPGEDGSGAQQEVSTLRQCRHPNVVAYFGSYLRNDRLWICMEYCGGGSLQEIYLASGPLAEAQIAFVCRETLQGLQHLHAQGRMHRDVKVRSDFGVSAELTSVAKRRSFIGTPYWMAPEVAAVEKTGGYDHRCDVWALGITAIELAELQPPLFDLHPMSSFQPPKLKEKSLWWVLGFHQFLKLALTKNPKKRPTAAKLLQHPFTAQPLPQHLGLQLLDQAQSPRGGSPHPDDGDAQVTPQKCWGGGWGPWERVWGCLGVPWEIWGLWVQVWGGHRGASLWEWGGWEPDPSERTPPSSPPPEGSPPSPPDSPLPLGWASAEPEVGACPPLRAPPPRTPGSPQNGGGAPPVCAGGGHGTDDHPPLQRPRCHGLPPTPKVHMGACFSKVFNGCPLKITSALTWVHPETRDQYLLVGAEEGVYTLNLHELHEDTLEKLLPHRCAWLYCISDVLLSLAGGGGSALGGLGGFGGLGGVWVLGGGGPPDPPPPVRDPQGGSIFLAAALPTALLLLRWCPPLRRFGVLKRVAVRVLGCPLSCGGCGVPAGGFWGSADPRRVWGLTGCRRLGVPGVLGCAVCLQDSVLAFGRHGVQGRSLRGNQVTQEVTDESRVFRVLGADRDIILESRPAGDPQAPTSLHLLTGHQSTF</sequence>
<dbReference type="PANTHER" id="PTHR48012:SF6">
    <property type="entry name" value="MITOGEN-ACTIVATED PROTEIN KINASE KINASE KINASE KINASE 2"/>
    <property type="match status" value="1"/>
</dbReference>
<dbReference type="SUPFAM" id="SSF56112">
    <property type="entry name" value="Protein kinase-like (PK-like)"/>
    <property type="match status" value="1"/>
</dbReference>
<evidence type="ECO:0000256" key="13">
    <source>
        <dbReference type="SAM" id="MobiDB-lite"/>
    </source>
</evidence>
<dbReference type="GO" id="GO:0005524">
    <property type="term" value="F:ATP binding"/>
    <property type="evidence" value="ECO:0007669"/>
    <property type="project" value="UniProtKB-UniRule"/>
</dbReference>
<dbReference type="GO" id="GO:0008349">
    <property type="term" value="F:MAP kinase kinase kinase kinase activity"/>
    <property type="evidence" value="ECO:0007669"/>
    <property type="project" value="InterPro"/>
</dbReference>
<evidence type="ECO:0000313" key="15">
    <source>
        <dbReference type="Ensembl" id="ENSANIP00000012543.1"/>
    </source>
</evidence>
<dbReference type="InterPro" id="IPR000719">
    <property type="entry name" value="Prot_kinase_dom"/>
</dbReference>
<feature type="binding site" evidence="11">
    <location>
        <begin position="22"/>
        <end position="30"/>
    </location>
    <ligand>
        <name>ATP</name>
        <dbReference type="ChEBI" id="CHEBI:30616"/>
    </ligand>
</feature>
<dbReference type="PROSITE" id="PS00107">
    <property type="entry name" value="PROTEIN_KINASE_ATP"/>
    <property type="match status" value="1"/>
</dbReference>
<dbReference type="AlphaFoldDB" id="A0A8B9MTS8"/>
<protein>
    <recommendedName>
        <fullName evidence="3">non-specific serine/threonine protein kinase</fullName>
        <ecNumber evidence="3">2.7.11.1</ecNumber>
    </recommendedName>
</protein>
<name>A0A8B9MTS8_9AVES</name>
<evidence type="ECO:0000256" key="9">
    <source>
        <dbReference type="ARBA" id="ARBA00022840"/>
    </source>
</evidence>
<dbReference type="SMART" id="SM00036">
    <property type="entry name" value="CNH"/>
    <property type="match status" value="1"/>
</dbReference>
<evidence type="ECO:0000256" key="2">
    <source>
        <dbReference type="ARBA" id="ARBA00008874"/>
    </source>
</evidence>
<dbReference type="InterPro" id="IPR021160">
    <property type="entry name" value="MAPKKKK"/>
</dbReference>
<dbReference type="InterPro" id="IPR011009">
    <property type="entry name" value="Kinase-like_dom_sf"/>
</dbReference>
<comment type="cofactor">
    <cofactor evidence="1">
        <name>Mg(2+)</name>
        <dbReference type="ChEBI" id="CHEBI:18420"/>
    </cofactor>
</comment>
<keyword evidence="16" id="KW-1185">Reference proteome</keyword>
<feature type="region of interest" description="Disordered" evidence="13">
    <location>
        <begin position="331"/>
        <end position="420"/>
    </location>
</feature>
<feature type="region of interest" description="Disordered" evidence="13">
    <location>
        <begin position="269"/>
        <end position="291"/>
    </location>
</feature>
<keyword evidence="7 11" id="KW-0547">Nucleotide-binding</keyword>
<proteinExistence type="inferred from homology"/>
<dbReference type="PROSITE" id="PS50011">
    <property type="entry name" value="PROTEIN_KINASE_DOM"/>
    <property type="match status" value="1"/>
</dbReference>